<evidence type="ECO:0000256" key="2">
    <source>
        <dbReference type="ARBA" id="ARBA00004555"/>
    </source>
</evidence>
<accession>A0A161JW91</accession>
<dbReference type="PANTHER" id="PTHR12234:SF1">
    <property type="entry name" value="FORMIMINOTRANSFERASE N-TERMINAL SUBDOMAIN-CONTAINING PROTEIN"/>
    <property type="match status" value="1"/>
</dbReference>
<dbReference type="InterPro" id="IPR036178">
    <property type="entry name" value="Formintransfe-cycloase-like_sf"/>
</dbReference>
<keyword evidence="13" id="KW-0333">Golgi apparatus</keyword>
<keyword evidence="11" id="KW-0369">Histidine metabolism</keyword>
<dbReference type="GO" id="GO:0005814">
    <property type="term" value="C:centriole"/>
    <property type="evidence" value="ECO:0007669"/>
    <property type="project" value="UniProtKB-SubCell"/>
</dbReference>
<organism evidence="22">
    <name type="scientific">hydrothermal vent metagenome</name>
    <dbReference type="NCBI Taxonomy" id="652676"/>
    <lineage>
        <taxon>unclassified sequences</taxon>
        <taxon>metagenomes</taxon>
        <taxon>ecological metagenomes</taxon>
    </lineage>
</organism>
<dbReference type="Gene3D" id="3.30.990.10">
    <property type="entry name" value="Formiminotransferase, N-terminal subdomain"/>
    <property type="match status" value="1"/>
</dbReference>
<dbReference type="InterPro" id="IPR013802">
    <property type="entry name" value="Formiminotransferase_C"/>
</dbReference>
<feature type="domain" description="Formiminotransferase N-terminal subdomain" evidence="21">
    <location>
        <begin position="3"/>
        <end position="180"/>
    </location>
</feature>
<evidence type="ECO:0000256" key="12">
    <source>
        <dbReference type="ARBA" id="ARBA00022954"/>
    </source>
</evidence>
<evidence type="ECO:0000256" key="6">
    <source>
        <dbReference type="ARBA" id="ARBA00012252"/>
    </source>
</evidence>
<dbReference type="GO" id="GO:0030409">
    <property type="term" value="F:glutamate formimidoyltransferase activity"/>
    <property type="evidence" value="ECO:0007669"/>
    <property type="project" value="UniProtKB-EC"/>
</dbReference>
<dbReference type="InterPro" id="IPR051623">
    <property type="entry name" value="FTCD"/>
</dbReference>
<evidence type="ECO:0000256" key="16">
    <source>
        <dbReference type="ARBA" id="ARBA00023268"/>
    </source>
</evidence>
<keyword evidence="10 22" id="KW-0808">Transferase</keyword>
<keyword evidence="12" id="KW-0290">Folate-binding</keyword>
<proteinExistence type="inferred from homology"/>
<dbReference type="Pfam" id="PF07837">
    <property type="entry name" value="FTCD_N"/>
    <property type="match status" value="1"/>
</dbReference>
<dbReference type="SUPFAM" id="SSF55116">
    <property type="entry name" value="Formiminotransferase domain of formiminotransferase-cyclodeaminase"/>
    <property type="match status" value="3"/>
</dbReference>
<dbReference type="GO" id="GO:0005794">
    <property type="term" value="C:Golgi apparatus"/>
    <property type="evidence" value="ECO:0007669"/>
    <property type="project" value="UniProtKB-SubCell"/>
</dbReference>
<dbReference type="SUPFAM" id="SSF101262">
    <property type="entry name" value="Methenyltetrahydrofolate cyclohydrolase-like"/>
    <property type="match status" value="1"/>
</dbReference>
<dbReference type="EC" id="2.1.2.5" evidence="6"/>
<evidence type="ECO:0000256" key="14">
    <source>
        <dbReference type="ARBA" id="ARBA00023212"/>
    </source>
</evidence>
<dbReference type="InterPro" id="IPR037070">
    <property type="entry name" value="Formiminotransferase_C_sf"/>
</dbReference>
<evidence type="ECO:0000256" key="15">
    <source>
        <dbReference type="ARBA" id="ARBA00023239"/>
    </source>
</evidence>
<evidence type="ECO:0000256" key="11">
    <source>
        <dbReference type="ARBA" id="ARBA00022808"/>
    </source>
</evidence>
<dbReference type="SMART" id="SM01221">
    <property type="entry name" value="FTCD"/>
    <property type="match status" value="1"/>
</dbReference>
<dbReference type="EMBL" id="FAXC01000260">
    <property type="protein sequence ID" value="CUV09537.1"/>
    <property type="molecule type" value="Genomic_DNA"/>
</dbReference>
<dbReference type="Gene3D" id="3.30.70.670">
    <property type="entry name" value="Formiminotransferase, C-terminal subdomain"/>
    <property type="match status" value="1"/>
</dbReference>
<evidence type="ECO:0000256" key="5">
    <source>
        <dbReference type="ARBA" id="ARBA00010825"/>
    </source>
</evidence>
<dbReference type="InterPro" id="IPR037064">
    <property type="entry name" value="Formiminotransferase_N_sf"/>
</dbReference>
<evidence type="ECO:0000256" key="18">
    <source>
        <dbReference type="ARBA" id="ARBA00025915"/>
    </source>
</evidence>
<dbReference type="InterPro" id="IPR022384">
    <property type="entry name" value="FormiminoTrfase_cat_dom_sf"/>
</dbReference>
<comment type="function">
    <text evidence="17">Folate-dependent enzyme, that displays both transferase and deaminase activity. Serves to channel one-carbon units from formiminoglutamate to the folate pool.</text>
</comment>
<dbReference type="InterPro" id="IPR007044">
    <property type="entry name" value="Cyclodeamin/CycHdrlase"/>
</dbReference>
<keyword evidence="9" id="KW-0963">Cytoplasm</keyword>
<evidence type="ECO:0000256" key="3">
    <source>
        <dbReference type="ARBA" id="ARBA00005082"/>
    </source>
</evidence>
<dbReference type="AlphaFoldDB" id="A0A161JW91"/>
<comment type="pathway">
    <text evidence="3">Amino-acid degradation; L-histidine degradation into L-glutamate; L-glutamate from N-formimidoyl-L-glutamate (transferase route): step 1/1.</text>
</comment>
<comment type="similarity">
    <text evidence="4">In the N-terminal section; belongs to the formiminotransferase family.</text>
</comment>
<dbReference type="Pfam" id="PF02971">
    <property type="entry name" value="FTCD"/>
    <property type="match status" value="1"/>
</dbReference>
<dbReference type="Pfam" id="PF04961">
    <property type="entry name" value="FTCD_C"/>
    <property type="match status" value="1"/>
</dbReference>
<reference evidence="22" key="1">
    <citation type="submission" date="2015-10" db="EMBL/GenBank/DDBJ databases">
        <authorList>
            <person name="Gilbert D.G."/>
        </authorList>
    </citation>
    <scope>NUCLEOTIDE SEQUENCE</scope>
</reference>
<dbReference type="GO" id="GO:0005542">
    <property type="term" value="F:folic acid binding"/>
    <property type="evidence" value="ECO:0007669"/>
    <property type="project" value="UniProtKB-KW"/>
</dbReference>
<evidence type="ECO:0000259" key="21">
    <source>
        <dbReference type="SMART" id="SM01222"/>
    </source>
</evidence>
<keyword evidence="14" id="KW-0206">Cytoskeleton</keyword>
<dbReference type="InterPro" id="IPR004227">
    <property type="entry name" value="Formiminotransferase_cat"/>
</dbReference>
<dbReference type="GO" id="GO:0019557">
    <property type="term" value="P:L-histidine catabolic process to glutamate and formate"/>
    <property type="evidence" value="ECO:0007669"/>
    <property type="project" value="UniProtKB-UniPathway"/>
</dbReference>
<dbReference type="SMART" id="SM01222">
    <property type="entry name" value="FTCD_N"/>
    <property type="match status" value="1"/>
</dbReference>
<evidence type="ECO:0000256" key="8">
    <source>
        <dbReference type="ARBA" id="ARBA00017787"/>
    </source>
</evidence>
<keyword evidence="15" id="KW-0456">Lyase</keyword>
<comment type="subcellular location">
    <subcellularLocation>
        <location evidence="1">Cytoplasm</location>
        <location evidence="1">Cytoskeleton</location>
        <location evidence="1">Microtubule organizing center</location>
        <location evidence="1">Centrosome</location>
        <location evidence="1">Centriole</location>
    </subcellularLocation>
    <subcellularLocation>
        <location evidence="2">Golgi apparatus</location>
    </subcellularLocation>
</comment>
<evidence type="ECO:0000256" key="7">
    <source>
        <dbReference type="ARBA" id="ARBA00012998"/>
    </source>
</evidence>
<dbReference type="EC" id="4.3.1.4" evidence="7"/>
<comment type="subunit">
    <text evidence="18">Homooctamer, including four polyglutamate binding sites. The subunits are arranged as a tetramer of dimers, and form a planar ring-shaped structure.</text>
</comment>
<name>A0A161JW91_9ZZZZ</name>
<dbReference type="UniPathway" id="UPA00379">
    <property type="reaction ID" value="UER00555"/>
</dbReference>
<comment type="similarity">
    <text evidence="5">In the C-terminal section; belongs to the cyclodeaminase/cyclohydrolase family.</text>
</comment>
<sequence>MQQLVECVPNFSEGRDLAKISTITAHIEAIPGITLLDVDPGADTNRTVVTFVGPIEAVEDAAFQAIKSAGEVLDMRSHKGAHARMGATDVCPFIPVSGVSMDDCISLSKRVGKRVGEDLSIPVYLYENSAQTPKRKNLATIRSGEYEGLKDKLADPAWGPDFGPTEFHEQAGATVIGAREFLIAYNINLNTLDKRLATDIAFELREKGRAHRRQNPDSPNLLDGDIIRYEDGDYPCSLCDYVGDGPAEIVEHNNSEHGYDLEAVHRDRGYNSNDLVGRPVLKPGLFKDVKAVGWIIDEYGCAQISINFTNYHKSTIHDVFDMACKLAEERGLRVTGSELVGLIPLNALLMVGNHYLKKQRCTPGVPEARLVEVAVQSLGLNNVSSFVPKEKIIDYAVSDSSNKLAGMSVQDFADELSTNSVAPGGGSVAALVGGLGSGLVSMVAALTHEKKGFEDYRDEMEAMGIKAQTIKQQLTALVDEDTDAFNAVIEANRLPDSTKEEMTAKESALLAANKRAITVPLEVARLSHQVLELAVDLVNRGNPNSVSDVGVAGEVAYAGVRGGSLNIYINLPAVDSDQKFIVEVKKEVELLLQQATSLRDKIYTDSLNIINR</sequence>
<evidence type="ECO:0000256" key="9">
    <source>
        <dbReference type="ARBA" id="ARBA00022490"/>
    </source>
</evidence>
<dbReference type="GO" id="GO:0030412">
    <property type="term" value="F:formimidoyltetrahydrofolate cyclodeaminase activity"/>
    <property type="evidence" value="ECO:0007669"/>
    <property type="project" value="UniProtKB-EC"/>
</dbReference>
<dbReference type="PANTHER" id="PTHR12234">
    <property type="entry name" value="FORMIMINOTRANSFERASE-CYCLODEAMINASE"/>
    <property type="match status" value="1"/>
</dbReference>
<evidence type="ECO:0000259" key="20">
    <source>
        <dbReference type="SMART" id="SM01221"/>
    </source>
</evidence>
<evidence type="ECO:0000313" key="22">
    <source>
        <dbReference type="EMBL" id="CUV09537.1"/>
    </source>
</evidence>
<feature type="domain" description="Formiminotransferase C-terminal subdomain" evidence="20">
    <location>
        <begin position="181"/>
        <end position="396"/>
    </location>
</feature>
<evidence type="ECO:0000256" key="4">
    <source>
        <dbReference type="ARBA" id="ARBA00008297"/>
    </source>
</evidence>
<dbReference type="Gene3D" id="1.20.120.680">
    <property type="entry name" value="Formiminotetrahydrofolate cyclodeaminase monomer, up-and-down helical bundle"/>
    <property type="match status" value="1"/>
</dbReference>
<evidence type="ECO:0000256" key="10">
    <source>
        <dbReference type="ARBA" id="ARBA00022679"/>
    </source>
</evidence>
<evidence type="ECO:0000256" key="1">
    <source>
        <dbReference type="ARBA" id="ARBA00004114"/>
    </source>
</evidence>
<dbReference type="InterPro" id="IPR012886">
    <property type="entry name" value="Formiminotransferase_N"/>
</dbReference>
<evidence type="ECO:0000256" key="13">
    <source>
        <dbReference type="ARBA" id="ARBA00023034"/>
    </source>
</evidence>
<evidence type="ECO:0000256" key="17">
    <source>
        <dbReference type="ARBA" id="ARBA00025506"/>
    </source>
</evidence>
<gene>
    <name evidence="22" type="ORF">MGWOODY_Mmi830</name>
</gene>
<dbReference type="NCBIfam" id="TIGR02024">
    <property type="entry name" value="FtcD"/>
    <property type="match status" value="1"/>
</dbReference>
<keyword evidence="16" id="KW-0511">Multifunctional enzyme</keyword>
<dbReference type="GO" id="GO:0019556">
    <property type="term" value="P:L-histidine catabolic process to glutamate and formamide"/>
    <property type="evidence" value="ECO:0007669"/>
    <property type="project" value="UniProtKB-UniPathway"/>
</dbReference>
<protein>
    <recommendedName>
        <fullName evidence="8">Formimidoyltransferase-cyclodeaminase</fullName>
        <ecNumber evidence="6">2.1.2.5</ecNumber>
        <ecNumber evidence="7">4.3.1.4</ecNumber>
    </recommendedName>
    <alternativeName>
        <fullName evidence="19">Formiminotransferase-cyclodeaminase</fullName>
    </alternativeName>
</protein>
<evidence type="ECO:0000256" key="19">
    <source>
        <dbReference type="ARBA" id="ARBA00030029"/>
    </source>
</evidence>